<organism evidence="2 3">
    <name type="scientific">Ascaris lumbricoides</name>
    <name type="common">Giant roundworm</name>
    <dbReference type="NCBI Taxonomy" id="6252"/>
    <lineage>
        <taxon>Eukaryota</taxon>
        <taxon>Metazoa</taxon>
        <taxon>Ecdysozoa</taxon>
        <taxon>Nematoda</taxon>
        <taxon>Chromadorea</taxon>
        <taxon>Rhabditida</taxon>
        <taxon>Spirurina</taxon>
        <taxon>Ascaridomorpha</taxon>
        <taxon>Ascaridoidea</taxon>
        <taxon>Ascarididae</taxon>
        <taxon>Ascaris</taxon>
    </lineage>
</organism>
<evidence type="ECO:0000313" key="2">
    <source>
        <dbReference type="Proteomes" id="UP000036681"/>
    </source>
</evidence>
<keyword evidence="2" id="KW-1185">Reference proteome</keyword>
<sequence>MPKKNRNCGWECSMCAEESDEDEEQNDDEHSLNESEGSQSARKLRDRTAMSEKRKEEEKVCLCIISQFLLDKSSCSI</sequence>
<accession>A0A0M3IXP0</accession>
<dbReference type="AlphaFoldDB" id="A0A0M3IXP0"/>
<feature type="compositionally biased region" description="Basic and acidic residues" evidence="1">
    <location>
        <begin position="46"/>
        <end position="57"/>
    </location>
</feature>
<evidence type="ECO:0000313" key="3">
    <source>
        <dbReference type="WBParaSite" id="ALUE_0002351801-mRNA-1"/>
    </source>
</evidence>
<protein>
    <submittedName>
        <fullName evidence="3">Uncharacterized protein</fullName>
    </submittedName>
</protein>
<dbReference type="WBParaSite" id="ALUE_0002351801-mRNA-1">
    <property type="protein sequence ID" value="ALUE_0002351801-mRNA-1"/>
    <property type="gene ID" value="ALUE_0002351801"/>
</dbReference>
<name>A0A0M3IXP0_ASCLU</name>
<reference evidence="3" key="1">
    <citation type="submission" date="2017-02" db="UniProtKB">
        <authorList>
            <consortium name="WormBaseParasite"/>
        </authorList>
    </citation>
    <scope>IDENTIFICATION</scope>
</reference>
<feature type="region of interest" description="Disordered" evidence="1">
    <location>
        <begin position="19"/>
        <end position="57"/>
    </location>
</feature>
<dbReference type="Proteomes" id="UP000036681">
    <property type="component" value="Unplaced"/>
</dbReference>
<proteinExistence type="predicted"/>
<evidence type="ECO:0000256" key="1">
    <source>
        <dbReference type="SAM" id="MobiDB-lite"/>
    </source>
</evidence>